<sequence>MKHLKLLKTLETNLVKLDSERTKENAQILTQLTTTMQNFCESLKTSYTDTLNTNSNTINSYTNLIQKNHENLKNSYLELERTNKKYKETIQEDLQELEKQIHKNLAKKSLLMPLTFIMGLVIMGVILVGAYFLIILPSKNKELELSQKEVFQLKREIDQLNNANLQRIYDQIPTKK</sequence>
<feature type="coiled-coil region" evidence="1">
    <location>
        <begin position="69"/>
        <end position="107"/>
    </location>
</feature>
<gene>
    <name evidence="3" type="primary">mobB</name>
</gene>
<proteinExistence type="predicted"/>
<protein>
    <submittedName>
        <fullName evidence="3">MobB</fullName>
    </submittedName>
</protein>
<keyword evidence="2" id="KW-1133">Transmembrane helix</keyword>
<evidence type="ECO:0000256" key="2">
    <source>
        <dbReference type="SAM" id="Phobius"/>
    </source>
</evidence>
<evidence type="ECO:0000313" key="3">
    <source>
        <dbReference type="EMBL" id="AJS10456.1"/>
    </source>
</evidence>
<name>A0A0D3RKX2_HELPX</name>
<accession>A0A0D3RKX2</accession>
<dbReference type="EMBL" id="KM583819">
    <property type="protein sequence ID" value="AJS10456.1"/>
    <property type="molecule type" value="Genomic_DNA"/>
</dbReference>
<keyword evidence="2" id="KW-0472">Membrane</keyword>
<keyword evidence="2" id="KW-0812">Transmembrane</keyword>
<organism evidence="3">
    <name type="scientific">Helicobacter pylori</name>
    <name type="common">Campylobacter pylori</name>
    <dbReference type="NCBI Taxonomy" id="210"/>
    <lineage>
        <taxon>Bacteria</taxon>
        <taxon>Pseudomonadati</taxon>
        <taxon>Campylobacterota</taxon>
        <taxon>Epsilonproteobacteria</taxon>
        <taxon>Campylobacterales</taxon>
        <taxon>Helicobacteraceae</taxon>
        <taxon>Helicobacter</taxon>
    </lineage>
</organism>
<dbReference type="AlphaFoldDB" id="A0A0D3RKX2"/>
<evidence type="ECO:0000256" key="1">
    <source>
        <dbReference type="SAM" id="Coils"/>
    </source>
</evidence>
<keyword evidence="3" id="KW-0614">Plasmid</keyword>
<feature type="transmembrane region" description="Helical" evidence="2">
    <location>
        <begin position="110"/>
        <end position="136"/>
    </location>
</feature>
<reference evidence="3" key="1">
    <citation type="submission" date="2014-09" db="EMBL/GenBank/DDBJ databases">
        <title>Plasmid profiling of clinical strains of Helicobacter pylori from Malaysia.</title>
        <authorList>
            <person name="Ooi M.K."/>
            <person name="Gan H.Y."/>
            <person name="Loke M.F."/>
            <person name="Gan H.M."/>
            <person name="Goh K.L."/>
            <person name="Vadivelu J."/>
            <person name="Dieye Y."/>
        </authorList>
    </citation>
    <scope>NUCLEOTIDE SEQUENCE</scope>
    <source>
        <strain evidence="3">UM196</strain>
        <plasmid evidence="3">pUM196</plasmid>
    </source>
</reference>
<keyword evidence="1" id="KW-0175">Coiled coil</keyword>
<geneLocation type="plasmid" evidence="3">
    <name>pUM196</name>
</geneLocation>